<dbReference type="SUPFAM" id="SSF47413">
    <property type="entry name" value="lambda repressor-like DNA-binding domains"/>
    <property type="match status" value="1"/>
</dbReference>
<dbReference type="SMART" id="SM00530">
    <property type="entry name" value="HTH_XRE"/>
    <property type="match status" value="1"/>
</dbReference>
<evidence type="ECO:0000259" key="2">
    <source>
        <dbReference type="PROSITE" id="PS50943"/>
    </source>
</evidence>
<dbReference type="Pfam" id="PF06114">
    <property type="entry name" value="Peptidase_M78"/>
    <property type="match status" value="1"/>
</dbReference>
<evidence type="ECO:0000313" key="4">
    <source>
        <dbReference type="Proteomes" id="UP001425155"/>
    </source>
</evidence>
<dbReference type="PROSITE" id="PS50943">
    <property type="entry name" value="HTH_CROC1"/>
    <property type="match status" value="1"/>
</dbReference>
<dbReference type="EMBL" id="JBCLVG010000002">
    <property type="protein sequence ID" value="MEN1947418.1"/>
    <property type="molecule type" value="Genomic_DNA"/>
</dbReference>
<dbReference type="InterPro" id="IPR010982">
    <property type="entry name" value="Lambda_DNA-bd_dom_sf"/>
</dbReference>
<sequence length="378" mass="40819">MDDEMIARVRQIIDQIGSTQRAFAEQIQLDESKLTKSLRGRRRLSSSELARIAEVGGRTVEWLLSGVEPRSMVFAHRSALDARAVATTAGRDVLGTVAERYQGLEVLDLAPAAVEWPAVPGGWSFVAAASEMADAATQQLGRSVLDLPIADLVDAVEDRFGIDVIVTRLPGACDGLSYQDGAFRAIVLGATDMAARQRYTLAHELGHLLFGDAEQGLIEEEVLTPGAKSIEEKRADAFAAAFLVPEEQLMELIDSRDAADAFDDAVWRFGISPVALSWRMLNLELIDADQRRVLAGGSSARSASAIGEIEGHLARMQASSQLRPPMRLAMAAVQAYLDGEITIGPVAILLERSEDDARKMLRPSAPDAAMSVDNPETI</sequence>
<dbReference type="PANTHER" id="PTHR43236">
    <property type="entry name" value="ANTITOXIN HIGA1"/>
    <property type="match status" value="1"/>
</dbReference>
<comment type="caution">
    <text evidence="3">The sequence shown here is derived from an EMBL/GenBank/DDBJ whole genome shotgun (WGS) entry which is preliminary data.</text>
</comment>
<organism evidence="3 4">
    <name type="scientific">Leifsonia stereocauli</name>
    <dbReference type="NCBI Taxonomy" id="3134136"/>
    <lineage>
        <taxon>Bacteria</taxon>
        <taxon>Bacillati</taxon>
        <taxon>Actinomycetota</taxon>
        <taxon>Actinomycetes</taxon>
        <taxon>Micrococcales</taxon>
        <taxon>Microbacteriaceae</taxon>
        <taxon>Leifsonia</taxon>
    </lineage>
</organism>
<name>A0ABU9W5Z4_9MICO</name>
<feature type="domain" description="HTH cro/C1-type" evidence="2">
    <location>
        <begin position="19"/>
        <end position="63"/>
    </location>
</feature>
<dbReference type="InterPro" id="IPR052345">
    <property type="entry name" value="Rad_response_metalloprotease"/>
</dbReference>
<dbReference type="InterPro" id="IPR010359">
    <property type="entry name" value="IrrE_HExxH"/>
</dbReference>
<dbReference type="Gene3D" id="1.10.260.40">
    <property type="entry name" value="lambda repressor-like DNA-binding domains"/>
    <property type="match status" value="1"/>
</dbReference>
<gene>
    <name evidence="3" type="ORF">WJX64_12740</name>
</gene>
<dbReference type="Proteomes" id="UP001425155">
    <property type="component" value="Unassembled WGS sequence"/>
</dbReference>
<dbReference type="Gene3D" id="1.10.10.2910">
    <property type="match status" value="1"/>
</dbReference>
<dbReference type="CDD" id="cd00093">
    <property type="entry name" value="HTH_XRE"/>
    <property type="match status" value="1"/>
</dbReference>
<dbReference type="PANTHER" id="PTHR43236:SF1">
    <property type="entry name" value="BLL7220 PROTEIN"/>
    <property type="match status" value="1"/>
</dbReference>
<dbReference type="RefSeq" id="WP_342114622.1">
    <property type="nucleotide sequence ID" value="NZ_JBCAUN010000002.1"/>
</dbReference>
<evidence type="ECO:0000313" key="3">
    <source>
        <dbReference type="EMBL" id="MEN1947418.1"/>
    </source>
</evidence>
<reference evidence="3 4" key="1">
    <citation type="submission" date="2024-03" db="EMBL/GenBank/DDBJ databases">
        <title>YIM 134122 draft genome.</title>
        <authorList>
            <person name="Zuo S."/>
            <person name="Xiong L."/>
        </authorList>
    </citation>
    <scope>NUCLEOTIDE SEQUENCE [LARGE SCALE GENOMIC DNA]</scope>
    <source>
        <strain evidence="3 4">YIM 134122</strain>
    </source>
</reference>
<dbReference type="InterPro" id="IPR001387">
    <property type="entry name" value="Cro/C1-type_HTH"/>
</dbReference>
<proteinExistence type="inferred from homology"/>
<protein>
    <submittedName>
        <fullName evidence="3">XRE family transcriptional regulator</fullName>
    </submittedName>
</protein>
<evidence type="ECO:0000256" key="1">
    <source>
        <dbReference type="ARBA" id="ARBA00007227"/>
    </source>
</evidence>
<accession>A0ABU9W5Z4</accession>
<keyword evidence="4" id="KW-1185">Reference proteome</keyword>
<comment type="similarity">
    <text evidence="1">Belongs to the short-chain fatty acyl-CoA assimilation regulator (ScfR) family.</text>
</comment>